<dbReference type="AlphaFoldDB" id="A0AAW0E935"/>
<dbReference type="EMBL" id="JAWWNJ010000003">
    <property type="protein sequence ID" value="KAK7059771.1"/>
    <property type="molecule type" value="Genomic_DNA"/>
</dbReference>
<sequence>MDSSHLALKVLVNKVGTIIIIIIRHKVPRRVPTHTPNFGDLTLKEPSTKCPEVQANPVKTNKTCKNFSKSNTSFTISHPFSNPAHSLTANLNRHRPNNFRNQTDGDCRARITPPTLIDGRPWYRPPFPVSPRLLRPKTPTPKFFPSSIDLSYHLEILPPFSTFHPLPFSSVIILPHSMPCACFPSSSRRISETLETTSDPPNAVTAECRQQ</sequence>
<feature type="region of interest" description="Disordered" evidence="1">
    <location>
        <begin position="192"/>
        <end position="211"/>
    </location>
</feature>
<comment type="caution">
    <text evidence="2">The sequence shown here is derived from an EMBL/GenBank/DDBJ whole genome shotgun (WGS) entry which is preliminary data.</text>
</comment>
<gene>
    <name evidence="2" type="ORF">R3P38DRAFT_969540</name>
</gene>
<proteinExistence type="predicted"/>
<organism evidence="2 3">
    <name type="scientific">Favolaschia claudopus</name>
    <dbReference type="NCBI Taxonomy" id="2862362"/>
    <lineage>
        <taxon>Eukaryota</taxon>
        <taxon>Fungi</taxon>
        <taxon>Dikarya</taxon>
        <taxon>Basidiomycota</taxon>
        <taxon>Agaricomycotina</taxon>
        <taxon>Agaricomycetes</taxon>
        <taxon>Agaricomycetidae</taxon>
        <taxon>Agaricales</taxon>
        <taxon>Marasmiineae</taxon>
        <taxon>Mycenaceae</taxon>
        <taxon>Favolaschia</taxon>
    </lineage>
</organism>
<protein>
    <submittedName>
        <fullName evidence="2">Uncharacterized protein</fullName>
    </submittedName>
</protein>
<feature type="region of interest" description="Disordered" evidence="1">
    <location>
        <begin position="89"/>
        <end position="111"/>
    </location>
</feature>
<evidence type="ECO:0000313" key="3">
    <source>
        <dbReference type="Proteomes" id="UP001362999"/>
    </source>
</evidence>
<reference evidence="2 3" key="1">
    <citation type="journal article" date="2024" name="J Genomics">
        <title>Draft genome sequencing and assembly of Favolaschia claudopus CIRM-BRFM 2984 isolated from oak limbs.</title>
        <authorList>
            <person name="Navarro D."/>
            <person name="Drula E."/>
            <person name="Chaduli D."/>
            <person name="Cazenave R."/>
            <person name="Ahrendt S."/>
            <person name="Wang J."/>
            <person name="Lipzen A."/>
            <person name="Daum C."/>
            <person name="Barry K."/>
            <person name="Grigoriev I.V."/>
            <person name="Favel A."/>
            <person name="Rosso M.N."/>
            <person name="Martin F."/>
        </authorList>
    </citation>
    <scope>NUCLEOTIDE SEQUENCE [LARGE SCALE GENOMIC DNA]</scope>
    <source>
        <strain evidence="2 3">CIRM-BRFM 2984</strain>
    </source>
</reference>
<accession>A0AAW0E935</accession>
<name>A0AAW0E935_9AGAR</name>
<evidence type="ECO:0000313" key="2">
    <source>
        <dbReference type="EMBL" id="KAK7059771.1"/>
    </source>
</evidence>
<keyword evidence="3" id="KW-1185">Reference proteome</keyword>
<dbReference type="Proteomes" id="UP001362999">
    <property type="component" value="Unassembled WGS sequence"/>
</dbReference>
<evidence type="ECO:0000256" key="1">
    <source>
        <dbReference type="SAM" id="MobiDB-lite"/>
    </source>
</evidence>